<organism evidence="1 2">
    <name type="scientific">Protopolystoma xenopodis</name>
    <dbReference type="NCBI Taxonomy" id="117903"/>
    <lineage>
        <taxon>Eukaryota</taxon>
        <taxon>Metazoa</taxon>
        <taxon>Spiralia</taxon>
        <taxon>Lophotrochozoa</taxon>
        <taxon>Platyhelminthes</taxon>
        <taxon>Monogenea</taxon>
        <taxon>Polyopisthocotylea</taxon>
        <taxon>Polystomatidea</taxon>
        <taxon>Polystomatidae</taxon>
        <taxon>Protopolystoma</taxon>
    </lineage>
</organism>
<dbReference type="AlphaFoldDB" id="A0A448XGB0"/>
<reference evidence="1" key="1">
    <citation type="submission" date="2018-11" db="EMBL/GenBank/DDBJ databases">
        <authorList>
            <consortium name="Pathogen Informatics"/>
        </authorList>
    </citation>
    <scope>NUCLEOTIDE SEQUENCE</scope>
</reference>
<sequence>MSRRPLEKVDFSSANGRLGLWTSEKSVGNCQLAEQLTQKLLEQSAGLKPFWKAETVFALSVRRLKRQTDHRFEAFVKVDGMKRLWSVLGSSLIDFSASHFHDLLDRTFERAQTWQIGLKSAPSSQTPTRCSQKSLGWSLSGRLILSSSGSLNRDYPIKVIILQKLITRHSHEFADGED</sequence>
<proteinExistence type="predicted"/>
<dbReference type="EMBL" id="CAAALY010251440">
    <property type="protein sequence ID" value="VEL36110.1"/>
    <property type="molecule type" value="Genomic_DNA"/>
</dbReference>
<accession>A0A448XGB0</accession>
<name>A0A448XGB0_9PLAT</name>
<gene>
    <name evidence="1" type="ORF">PXEA_LOCUS29550</name>
</gene>
<dbReference type="Proteomes" id="UP000784294">
    <property type="component" value="Unassembled WGS sequence"/>
</dbReference>
<evidence type="ECO:0000313" key="2">
    <source>
        <dbReference type="Proteomes" id="UP000784294"/>
    </source>
</evidence>
<comment type="caution">
    <text evidence="1">The sequence shown here is derived from an EMBL/GenBank/DDBJ whole genome shotgun (WGS) entry which is preliminary data.</text>
</comment>
<keyword evidence="2" id="KW-1185">Reference proteome</keyword>
<evidence type="ECO:0000313" key="1">
    <source>
        <dbReference type="EMBL" id="VEL36110.1"/>
    </source>
</evidence>
<protein>
    <submittedName>
        <fullName evidence="1">Uncharacterized protein</fullName>
    </submittedName>
</protein>